<dbReference type="PANTHER" id="PTHR32114:SF2">
    <property type="entry name" value="ABC TRANSPORTER ABCH.3"/>
    <property type="match status" value="1"/>
</dbReference>
<dbReference type="GO" id="GO:0016887">
    <property type="term" value="F:ATP hydrolysis activity"/>
    <property type="evidence" value="ECO:0007669"/>
    <property type="project" value="InterPro"/>
</dbReference>
<sequence length="1012" mass="117638">MLPIYLSIEGLYSYQEKQEIDFTKLTEAGLFGIFGNVGSGKSSILEAISFALYGNTERLNSKENRSYNMLNLKSAAATIIFDFINFENRRFRFAVHWKRKKKFDQTSTIERVAYEWLQHNWVPMESADATHITNLTYQNFKRTIIIPQGQFKEFLDLKGKDRSDMMKEIFNLDKYDLGPKVSLLQIENNRKIEHLQGALSGFEDINSGTIELKKNGLSEAKVLLDQLRSAYQQTENSYKVLSEAKANRENLKEKEEQFAQLKLKQPEILHLEKELDEYEKLVSLFREPLDRIQSLQRDQDQLEIKIQNLLQEKQQTSLTLKEKELSFQKVEKDFRKTEELKIKISDLKNLIQIRTQQSEKSNLQSRLAKGTPILEQTRKEEQVFIADINLQETTLEQLKSVKIDTSELMEIDNWYQRHDLLLKNKSALIEKIDLLKLQQEELTGSFTANGYTVDNWESEITHQLQQITADIRALTKQETDLQVQKELGRFADNLHHEEACPLCGSLDHPHPMQIHDVSIQLGELKEKQTEITERQQQLQSLLSQMTRWSTSYQDKKIQLEAAAKELQQADEQLTELRTRFSWENFRWDDRTLFDEQKTALRQSEIQIKEAELLLKSLRVQLAETQSKAAKFERSLNEFTQQIAVIDGLITQHKMQIQAIQIEDYNHNNDQDLLAEIQNAEELIIRTEEQHKTLQAAINQLHTIVASVQGKHTEALENYQNTVQKIDKLNQEILAHIEQQHLPGIRAIQLVLQKNLPVIENRKRIHDYKVAYETLQKQITELMQSSAVQDFDEALFERTKIELEEKKSAHELQIAHTGALERELQRLEDEFEKKGKLLTAFEKLSHRKDNLRTLDNMFKGSGFVNYVSSIHLQRLCDIANQRFHRLTKNQLSLIINEANEFEVIDYLNNGYHRSVKTLSGGQGFQASLCLALALAENIQSLNKADKNFFFIDEGFGTQDAESMNTVFETLQYLNKENRIVGIISHVEELKERIPMSVTVIKDLERGSIVKMSS</sequence>
<dbReference type="Proteomes" id="UP000254893">
    <property type="component" value="Unassembled WGS sequence"/>
</dbReference>
<dbReference type="GO" id="GO:0006302">
    <property type="term" value="P:double-strand break repair"/>
    <property type="evidence" value="ECO:0007669"/>
    <property type="project" value="InterPro"/>
</dbReference>
<dbReference type="InterPro" id="IPR038729">
    <property type="entry name" value="Rad50/SbcC_AAA"/>
</dbReference>
<feature type="domain" description="Rad50/SbcC-type AAA" evidence="2">
    <location>
        <begin position="6"/>
        <end position="262"/>
    </location>
</feature>
<evidence type="ECO:0000313" key="3">
    <source>
        <dbReference type="EMBL" id="SUJ24008.1"/>
    </source>
</evidence>
<dbReference type="PANTHER" id="PTHR32114">
    <property type="entry name" value="ABC TRANSPORTER ABCH.3"/>
    <property type="match status" value="1"/>
</dbReference>
<dbReference type="AlphaFoldDB" id="A0A380CP63"/>
<dbReference type="Pfam" id="PF13476">
    <property type="entry name" value="AAA_23"/>
    <property type="match status" value="1"/>
</dbReference>
<evidence type="ECO:0000313" key="4">
    <source>
        <dbReference type="Proteomes" id="UP000254893"/>
    </source>
</evidence>
<dbReference type="Pfam" id="PF13558">
    <property type="entry name" value="SbcC_Walker_B"/>
    <property type="match status" value="1"/>
</dbReference>
<feature type="coiled-coil region" evidence="1">
    <location>
        <begin position="292"/>
        <end position="326"/>
    </location>
</feature>
<dbReference type="EMBL" id="UGYW01000002">
    <property type="protein sequence ID" value="SUJ24008.1"/>
    <property type="molecule type" value="Genomic_DNA"/>
</dbReference>
<accession>A0A380CP63</accession>
<name>A0A380CP63_SPHSI</name>
<dbReference type="RefSeq" id="WP_115170900.1">
    <property type="nucleotide sequence ID" value="NZ_UGYW01000002.1"/>
</dbReference>
<proteinExistence type="predicted"/>
<organism evidence="3 4">
    <name type="scientific">Sphingobacterium spiritivorum</name>
    <name type="common">Flavobacterium spiritivorum</name>
    <dbReference type="NCBI Taxonomy" id="258"/>
    <lineage>
        <taxon>Bacteria</taxon>
        <taxon>Pseudomonadati</taxon>
        <taxon>Bacteroidota</taxon>
        <taxon>Sphingobacteriia</taxon>
        <taxon>Sphingobacteriales</taxon>
        <taxon>Sphingobacteriaceae</taxon>
        <taxon>Sphingobacterium</taxon>
    </lineage>
</organism>
<reference evidence="3 4" key="1">
    <citation type="submission" date="2018-06" db="EMBL/GenBank/DDBJ databases">
        <authorList>
            <consortium name="Pathogen Informatics"/>
            <person name="Doyle S."/>
        </authorList>
    </citation>
    <scope>NUCLEOTIDE SEQUENCE [LARGE SCALE GENOMIC DNA]</scope>
    <source>
        <strain evidence="3 4">NCTC11388</strain>
    </source>
</reference>
<protein>
    <submittedName>
        <fullName evidence="3">Nuclease sbcCD subunit C</fullName>
    </submittedName>
</protein>
<feature type="coiled-coil region" evidence="1">
    <location>
        <begin position="669"/>
        <end position="738"/>
    </location>
</feature>
<feature type="coiled-coil region" evidence="1">
    <location>
        <begin position="524"/>
        <end position="641"/>
    </location>
</feature>
<feature type="coiled-coil region" evidence="1">
    <location>
        <begin position="217"/>
        <end position="264"/>
    </location>
</feature>
<evidence type="ECO:0000259" key="2">
    <source>
        <dbReference type="Pfam" id="PF13476"/>
    </source>
</evidence>
<keyword evidence="1" id="KW-0175">Coiled coil</keyword>
<dbReference type="InterPro" id="IPR027417">
    <property type="entry name" value="P-loop_NTPase"/>
</dbReference>
<gene>
    <name evidence="3" type="primary">sbcC</name>
    <name evidence="3" type="ORF">NCTC11388_03421</name>
</gene>
<dbReference type="SUPFAM" id="SSF52540">
    <property type="entry name" value="P-loop containing nucleoside triphosphate hydrolases"/>
    <property type="match status" value="1"/>
</dbReference>
<evidence type="ECO:0000256" key="1">
    <source>
        <dbReference type="SAM" id="Coils"/>
    </source>
</evidence>
<dbReference type="Gene3D" id="3.40.50.300">
    <property type="entry name" value="P-loop containing nucleotide triphosphate hydrolases"/>
    <property type="match status" value="2"/>
</dbReference>